<sequence length="88" mass="9935">MNKLLRKILRVLPGSWESKVNAITKDKDLEKLTMDELIGRSTQRQCRKDTIEKLGAGSEDGPSSFDSIFALMAKSDCEDDEEVNFLDI</sequence>
<protein>
    <submittedName>
        <fullName evidence="1">Uncharacterized protein</fullName>
    </submittedName>
</protein>
<accession>A0ABS8RRV6</accession>
<keyword evidence="2" id="KW-1185">Reference proteome</keyword>
<gene>
    <name evidence="1" type="ORF">HAX54_047801</name>
</gene>
<evidence type="ECO:0000313" key="1">
    <source>
        <dbReference type="EMBL" id="MCD7448976.1"/>
    </source>
</evidence>
<comment type="caution">
    <text evidence="1">The sequence shown here is derived from an EMBL/GenBank/DDBJ whole genome shotgun (WGS) entry which is preliminary data.</text>
</comment>
<organism evidence="1 2">
    <name type="scientific">Datura stramonium</name>
    <name type="common">Jimsonweed</name>
    <name type="synonym">Common thornapple</name>
    <dbReference type="NCBI Taxonomy" id="4076"/>
    <lineage>
        <taxon>Eukaryota</taxon>
        <taxon>Viridiplantae</taxon>
        <taxon>Streptophyta</taxon>
        <taxon>Embryophyta</taxon>
        <taxon>Tracheophyta</taxon>
        <taxon>Spermatophyta</taxon>
        <taxon>Magnoliopsida</taxon>
        <taxon>eudicotyledons</taxon>
        <taxon>Gunneridae</taxon>
        <taxon>Pentapetalae</taxon>
        <taxon>asterids</taxon>
        <taxon>lamiids</taxon>
        <taxon>Solanales</taxon>
        <taxon>Solanaceae</taxon>
        <taxon>Solanoideae</taxon>
        <taxon>Datureae</taxon>
        <taxon>Datura</taxon>
    </lineage>
</organism>
<dbReference type="Proteomes" id="UP000823775">
    <property type="component" value="Unassembled WGS sequence"/>
</dbReference>
<proteinExistence type="predicted"/>
<dbReference type="EMBL" id="JACEIK010000078">
    <property type="protein sequence ID" value="MCD7448976.1"/>
    <property type="molecule type" value="Genomic_DNA"/>
</dbReference>
<evidence type="ECO:0000313" key="2">
    <source>
        <dbReference type="Proteomes" id="UP000823775"/>
    </source>
</evidence>
<reference evidence="1 2" key="1">
    <citation type="journal article" date="2021" name="BMC Genomics">
        <title>Datura genome reveals duplications of psychoactive alkaloid biosynthetic genes and high mutation rate following tissue culture.</title>
        <authorList>
            <person name="Rajewski A."/>
            <person name="Carter-House D."/>
            <person name="Stajich J."/>
            <person name="Litt A."/>
        </authorList>
    </citation>
    <scope>NUCLEOTIDE SEQUENCE [LARGE SCALE GENOMIC DNA]</scope>
    <source>
        <strain evidence="1">AR-01</strain>
    </source>
</reference>
<name>A0ABS8RRV6_DATST</name>